<dbReference type="Proteomes" id="UP001283361">
    <property type="component" value="Unassembled WGS sequence"/>
</dbReference>
<dbReference type="AlphaFoldDB" id="A0AAE0ZAP5"/>
<dbReference type="EMBL" id="JAWDGP010004263">
    <property type="protein sequence ID" value="KAK3765968.1"/>
    <property type="molecule type" value="Genomic_DNA"/>
</dbReference>
<protein>
    <submittedName>
        <fullName evidence="1">Uncharacterized protein</fullName>
    </submittedName>
</protein>
<comment type="caution">
    <text evidence="1">The sequence shown here is derived from an EMBL/GenBank/DDBJ whole genome shotgun (WGS) entry which is preliminary data.</text>
</comment>
<keyword evidence="2" id="KW-1185">Reference proteome</keyword>
<organism evidence="1 2">
    <name type="scientific">Elysia crispata</name>
    <name type="common">lettuce slug</name>
    <dbReference type="NCBI Taxonomy" id="231223"/>
    <lineage>
        <taxon>Eukaryota</taxon>
        <taxon>Metazoa</taxon>
        <taxon>Spiralia</taxon>
        <taxon>Lophotrochozoa</taxon>
        <taxon>Mollusca</taxon>
        <taxon>Gastropoda</taxon>
        <taxon>Heterobranchia</taxon>
        <taxon>Euthyneura</taxon>
        <taxon>Panpulmonata</taxon>
        <taxon>Sacoglossa</taxon>
        <taxon>Placobranchoidea</taxon>
        <taxon>Plakobranchidae</taxon>
        <taxon>Elysia</taxon>
    </lineage>
</organism>
<sequence length="66" mass="7398">MERWAEYYQDLFSRENVSNKAIQNTTPPPTLEELDAPFTIDKLRKAINTLSCSKAPGSDGISPEIV</sequence>
<reference evidence="1" key="1">
    <citation type="journal article" date="2023" name="G3 (Bethesda)">
        <title>A reference genome for the long-term kleptoplast-retaining sea slug Elysia crispata morphotype clarki.</title>
        <authorList>
            <person name="Eastman K.E."/>
            <person name="Pendleton A.L."/>
            <person name="Shaikh M.A."/>
            <person name="Suttiyut T."/>
            <person name="Ogas R."/>
            <person name="Tomko P."/>
            <person name="Gavelis G."/>
            <person name="Widhalm J.R."/>
            <person name="Wisecaver J.H."/>
        </authorList>
    </citation>
    <scope>NUCLEOTIDE SEQUENCE</scope>
    <source>
        <strain evidence="1">ECLA1</strain>
    </source>
</reference>
<proteinExistence type="predicted"/>
<accession>A0AAE0ZAP5</accession>
<name>A0AAE0ZAP5_9GAST</name>
<evidence type="ECO:0000313" key="1">
    <source>
        <dbReference type="EMBL" id="KAK3765968.1"/>
    </source>
</evidence>
<evidence type="ECO:0000313" key="2">
    <source>
        <dbReference type="Proteomes" id="UP001283361"/>
    </source>
</evidence>
<gene>
    <name evidence="1" type="ORF">RRG08_002211</name>
</gene>